<evidence type="ECO:0000313" key="5">
    <source>
        <dbReference type="Proteomes" id="UP001597199"/>
    </source>
</evidence>
<dbReference type="Proteomes" id="UP001597199">
    <property type="component" value="Unassembled WGS sequence"/>
</dbReference>
<dbReference type="PANTHER" id="PTHR43877">
    <property type="entry name" value="AMINOALKYLPHOSPHONATE N-ACETYLTRANSFERASE-RELATED-RELATED"/>
    <property type="match status" value="1"/>
</dbReference>
<dbReference type="EC" id="2.3.1.-" evidence="4"/>
<keyword evidence="1 4" id="KW-0808">Transferase</keyword>
<evidence type="ECO:0000313" key="4">
    <source>
        <dbReference type="EMBL" id="MFD1398172.1"/>
    </source>
</evidence>
<proteinExistence type="predicted"/>
<dbReference type="CDD" id="cd04301">
    <property type="entry name" value="NAT_SF"/>
    <property type="match status" value="2"/>
</dbReference>
<evidence type="ECO:0000256" key="2">
    <source>
        <dbReference type="ARBA" id="ARBA00023315"/>
    </source>
</evidence>
<dbReference type="GO" id="GO:0016746">
    <property type="term" value="F:acyltransferase activity"/>
    <property type="evidence" value="ECO:0007669"/>
    <property type="project" value="UniProtKB-KW"/>
</dbReference>
<dbReference type="Pfam" id="PF00583">
    <property type="entry name" value="Acetyltransf_1"/>
    <property type="match status" value="2"/>
</dbReference>
<protein>
    <submittedName>
        <fullName evidence="4">GNAT family N-acetyltransferase</fullName>
        <ecNumber evidence="4">2.3.1.-</ecNumber>
    </submittedName>
</protein>
<dbReference type="PROSITE" id="PS51186">
    <property type="entry name" value="GNAT"/>
    <property type="match status" value="2"/>
</dbReference>
<dbReference type="EMBL" id="JBHTOA010000016">
    <property type="protein sequence ID" value="MFD1398172.1"/>
    <property type="molecule type" value="Genomic_DNA"/>
</dbReference>
<gene>
    <name evidence="4" type="ORF">ACFQ41_02490</name>
</gene>
<dbReference type="InterPro" id="IPR016181">
    <property type="entry name" value="Acyl_CoA_acyltransferase"/>
</dbReference>
<keyword evidence="2 4" id="KW-0012">Acyltransferase</keyword>
<dbReference type="Gene3D" id="3.40.630.30">
    <property type="match status" value="1"/>
</dbReference>
<reference evidence="5" key="1">
    <citation type="journal article" date="2019" name="Int. J. Syst. Evol. Microbiol.">
        <title>The Global Catalogue of Microorganisms (GCM) 10K type strain sequencing project: providing services to taxonomists for standard genome sequencing and annotation.</title>
        <authorList>
            <consortium name="The Broad Institute Genomics Platform"/>
            <consortium name="The Broad Institute Genome Sequencing Center for Infectious Disease"/>
            <person name="Wu L."/>
            <person name="Ma J."/>
        </authorList>
    </citation>
    <scope>NUCLEOTIDE SEQUENCE [LARGE SCALE GENOMIC DNA]</scope>
    <source>
        <strain evidence="5">CCM 9110</strain>
    </source>
</reference>
<accession>A0ABW4BEN1</accession>
<organism evidence="4 5">
    <name type="scientific">Lacticaseibacillus suilingensis</name>
    <dbReference type="NCBI Taxonomy" id="2799577"/>
    <lineage>
        <taxon>Bacteria</taxon>
        <taxon>Bacillati</taxon>
        <taxon>Bacillota</taxon>
        <taxon>Bacilli</taxon>
        <taxon>Lactobacillales</taxon>
        <taxon>Lactobacillaceae</taxon>
        <taxon>Lacticaseibacillus</taxon>
    </lineage>
</organism>
<evidence type="ECO:0000259" key="3">
    <source>
        <dbReference type="PROSITE" id="PS51186"/>
    </source>
</evidence>
<dbReference type="SUPFAM" id="SSF55729">
    <property type="entry name" value="Acyl-CoA N-acyltransferases (Nat)"/>
    <property type="match status" value="1"/>
</dbReference>
<dbReference type="RefSeq" id="WP_204117953.1">
    <property type="nucleotide sequence ID" value="NZ_BOLV01000001.1"/>
</dbReference>
<dbReference type="InterPro" id="IPR000182">
    <property type="entry name" value="GNAT_dom"/>
</dbReference>
<feature type="domain" description="N-acetyltransferase" evidence="3">
    <location>
        <begin position="154"/>
        <end position="297"/>
    </location>
</feature>
<keyword evidence="5" id="KW-1185">Reference proteome</keyword>
<comment type="caution">
    <text evidence="4">The sequence shown here is derived from an EMBL/GenBank/DDBJ whole genome shotgun (WGS) entry which is preliminary data.</text>
</comment>
<name>A0ABW4BEN1_9LACO</name>
<evidence type="ECO:0000256" key="1">
    <source>
        <dbReference type="ARBA" id="ARBA00022679"/>
    </source>
</evidence>
<dbReference type="InterPro" id="IPR050832">
    <property type="entry name" value="Bact_Acetyltransf"/>
</dbReference>
<sequence>MQIEQTVQLSQGQRTAAQALLAAVQAADGSARDPYLSNQFNVDLNMPAFFLAYVDSGLVGLVTLYADEAPGGLVDVTINVHPNWRRRGIASRLWQTAAAVLKQASYDQVEFMTEQGFLAKAPAFAAQNQLQRETEFEYQLAAPAQRPEPSDPAITVAKLQPAEISALLPAYCEAFPEVDEAEARRYLEANLHSEHNAPYVGHYQGQIIGYCGVDYGAYDYLFGLFIAARFRGQGLGQRFLAQLMVTLAHTRRRALKLGVENTNPAALHVYQKAGFQIETTVYYLTPQAGSRWGLKAD</sequence>
<feature type="domain" description="N-acetyltransferase" evidence="3">
    <location>
        <begin position="7"/>
        <end position="161"/>
    </location>
</feature>